<organism evidence="1 2">
    <name type="scientific">Oedothorax gibbosus</name>
    <dbReference type="NCBI Taxonomy" id="931172"/>
    <lineage>
        <taxon>Eukaryota</taxon>
        <taxon>Metazoa</taxon>
        <taxon>Ecdysozoa</taxon>
        <taxon>Arthropoda</taxon>
        <taxon>Chelicerata</taxon>
        <taxon>Arachnida</taxon>
        <taxon>Araneae</taxon>
        <taxon>Araneomorphae</taxon>
        <taxon>Entelegynae</taxon>
        <taxon>Araneoidea</taxon>
        <taxon>Linyphiidae</taxon>
        <taxon>Erigoninae</taxon>
        <taxon>Oedothorax</taxon>
    </lineage>
</organism>
<evidence type="ECO:0000313" key="2">
    <source>
        <dbReference type="Proteomes" id="UP000827092"/>
    </source>
</evidence>
<name>A0AAV6V015_9ARAC</name>
<comment type="caution">
    <text evidence="1">The sequence shown here is derived from an EMBL/GenBank/DDBJ whole genome shotgun (WGS) entry which is preliminary data.</text>
</comment>
<dbReference type="AlphaFoldDB" id="A0AAV6V015"/>
<proteinExistence type="predicted"/>
<sequence>MIPFVFWGKTRRRVRHVNYKFSSNVRRVVLARCFRAISQQQIFSRVMLVGTHVCIGWMDSCVYSAAKWNIVSLCAESSDPEIGKFHFDTHDIGRDKGATAFETFGDRVPAKGHLHSDWRIQQFHREVGGATIRANVRLEFRIC</sequence>
<gene>
    <name evidence="1" type="ORF">JTE90_004661</name>
</gene>
<accession>A0AAV6V015</accession>
<dbReference type="EMBL" id="JAFNEN010000229">
    <property type="protein sequence ID" value="KAG8188851.1"/>
    <property type="molecule type" value="Genomic_DNA"/>
</dbReference>
<evidence type="ECO:0000313" key="1">
    <source>
        <dbReference type="EMBL" id="KAG8188851.1"/>
    </source>
</evidence>
<keyword evidence="2" id="KW-1185">Reference proteome</keyword>
<reference evidence="1 2" key="1">
    <citation type="journal article" date="2022" name="Nat. Ecol. Evol.">
        <title>A masculinizing supergene underlies an exaggerated male reproductive morph in a spider.</title>
        <authorList>
            <person name="Hendrickx F."/>
            <person name="De Corte Z."/>
            <person name="Sonet G."/>
            <person name="Van Belleghem S.M."/>
            <person name="Kostlbacher S."/>
            <person name="Vangestel C."/>
        </authorList>
    </citation>
    <scope>NUCLEOTIDE SEQUENCE [LARGE SCALE GENOMIC DNA]</scope>
    <source>
        <strain evidence="1">W744_W776</strain>
    </source>
</reference>
<dbReference type="Proteomes" id="UP000827092">
    <property type="component" value="Unassembled WGS sequence"/>
</dbReference>
<protein>
    <submittedName>
        <fullName evidence="1">Uncharacterized protein</fullName>
    </submittedName>
</protein>